<dbReference type="PROSITE" id="PS00018">
    <property type="entry name" value="EF_HAND_1"/>
    <property type="match status" value="1"/>
</dbReference>
<dbReference type="AlphaFoldDB" id="A0A1I7WHQ3"/>
<dbReference type="WBParaSite" id="Hba_04535">
    <property type="protein sequence ID" value="Hba_04535"/>
    <property type="gene ID" value="Hba_04535"/>
</dbReference>
<proteinExistence type="predicted"/>
<keyword evidence="1" id="KW-1185">Reference proteome</keyword>
<accession>A0A1I7WHQ3</accession>
<dbReference type="InterPro" id="IPR018247">
    <property type="entry name" value="EF_Hand_1_Ca_BS"/>
</dbReference>
<dbReference type="Proteomes" id="UP000095283">
    <property type="component" value="Unplaced"/>
</dbReference>
<sequence>MIGIKKIIIIFSCSFLNMDRNYGNCHTNFVQITKPPVTTIQRSPREDKFDCTVRKKSTVSRRRNVGAEIWCLLPDLDLCLSLYLIMKSPSRDVDRSGDISKNEVSGNPQAICTTHRFTFVCIISLLRQHAFRIFDSICTKYKIVLFQISPLVYPTNSYRFPSRYLVGRWTTSLSSTLTTISCSFGKWENIAVTSEYYDRINPRIFAYHNVLFGKSYFGFSTNFWIIKTEIYNPVLKFWTSFCSFGGLCYRYTVCTK</sequence>
<organism evidence="1 2">
    <name type="scientific">Heterorhabditis bacteriophora</name>
    <name type="common">Entomopathogenic nematode worm</name>
    <dbReference type="NCBI Taxonomy" id="37862"/>
    <lineage>
        <taxon>Eukaryota</taxon>
        <taxon>Metazoa</taxon>
        <taxon>Ecdysozoa</taxon>
        <taxon>Nematoda</taxon>
        <taxon>Chromadorea</taxon>
        <taxon>Rhabditida</taxon>
        <taxon>Rhabditina</taxon>
        <taxon>Rhabditomorpha</taxon>
        <taxon>Strongyloidea</taxon>
        <taxon>Heterorhabditidae</taxon>
        <taxon>Heterorhabditis</taxon>
    </lineage>
</organism>
<reference evidence="2" key="1">
    <citation type="submission" date="2016-11" db="UniProtKB">
        <authorList>
            <consortium name="WormBaseParasite"/>
        </authorList>
    </citation>
    <scope>IDENTIFICATION</scope>
</reference>
<protein>
    <submittedName>
        <fullName evidence="2">Signal peptide protein</fullName>
    </submittedName>
</protein>
<evidence type="ECO:0000313" key="2">
    <source>
        <dbReference type="WBParaSite" id="Hba_04535"/>
    </source>
</evidence>
<name>A0A1I7WHQ3_HETBA</name>
<evidence type="ECO:0000313" key="1">
    <source>
        <dbReference type="Proteomes" id="UP000095283"/>
    </source>
</evidence>